<feature type="region of interest" description="Disordered" evidence="1">
    <location>
        <begin position="182"/>
        <end position="205"/>
    </location>
</feature>
<reference evidence="2" key="2">
    <citation type="journal article" date="2015" name="Data Brief">
        <title>Shoot transcriptome of the giant reed, Arundo donax.</title>
        <authorList>
            <person name="Barrero R.A."/>
            <person name="Guerrero F.D."/>
            <person name="Moolhuijzen P."/>
            <person name="Goolsby J.A."/>
            <person name="Tidwell J."/>
            <person name="Bellgard S.E."/>
            <person name="Bellgard M.I."/>
        </authorList>
    </citation>
    <scope>NUCLEOTIDE SEQUENCE</scope>
    <source>
        <tissue evidence="2">Shoot tissue taken approximately 20 cm above the soil surface</tissue>
    </source>
</reference>
<proteinExistence type="predicted"/>
<sequence length="205" mass="23249">MATSCCTTMHSTWPGSCTTCRSTAGARSCGSRRTPRTHLRRLARRRRRSSSRGRGRRLHRRSTRTRPPPRRPTPRTARRWRRRSSWCTASPRRSSRSRPRTSRSRSPRQIRLRRRGGSSAPPWGRTGRSPATPRCSGGPGSSLPRRGYFRRSATWVPRPRTWTGASPTRACSTRIRWRPAITTWTAGTVRPPAPSSSGRRRGSSP</sequence>
<feature type="region of interest" description="Disordered" evidence="1">
    <location>
        <begin position="23"/>
        <end position="152"/>
    </location>
</feature>
<name>A0A0A9P5E9_ARUDO</name>
<feature type="compositionally biased region" description="Basic residues" evidence="1">
    <location>
        <begin position="93"/>
        <end position="116"/>
    </location>
</feature>
<evidence type="ECO:0000256" key="1">
    <source>
        <dbReference type="SAM" id="MobiDB-lite"/>
    </source>
</evidence>
<dbReference type="AlphaFoldDB" id="A0A0A9P5E9"/>
<reference evidence="2" key="1">
    <citation type="submission" date="2014-09" db="EMBL/GenBank/DDBJ databases">
        <authorList>
            <person name="Magalhaes I.L.F."/>
            <person name="Oliveira U."/>
            <person name="Santos F.R."/>
            <person name="Vidigal T.H.D.A."/>
            <person name="Brescovit A.D."/>
            <person name="Santos A.J."/>
        </authorList>
    </citation>
    <scope>NUCLEOTIDE SEQUENCE</scope>
    <source>
        <tissue evidence="2">Shoot tissue taken approximately 20 cm above the soil surface</tissue>
    </source>
</reference>
<dbReference type="EMBL" id="GBRH01280128">
    <property type="protein sequence ID" value="JAD17767.1"/>
    <property type="molecule type" value="Transcribed_RNA"/>
</dbReference>
<evidence type="ECO:0000313" key="2">
    <source>
        <dbReference type="EMBL" id="JAD17767.1"/>
    </source>
</evidence>
<feature type="compositionally biased region" description="Basic residues" evidence="1">
    <location>
        <begin position="33"/>
        <end position="84"/>
    </location>
</feature>
<protein>
    <submittedName>
        <fullName evidence="2">Uncharacterized protein</fullName>
    </submittedName>
</protein>
<accession>A0A0A9P5E9</accession>
<feature type="compositionally biased region" description="Low complexity" evidence="1">
    <location>
        <begin position="133"/>
        <end position="146"/>
    </location>
</feature>
<organism evidence="2">
    <name type="scientific">Arundo donax</name>
    <name type="common">Giant reed</name>
    <name type="synonym">Donax arundinaceus</name>
    <dbReference type="NCBI Taxonomy" id="35708"/>
    <lineage>
        <taxon>Eukaryota</taxon>
        <taxon>Viridiplantae</taxon>
        <taxon>Streptophyta</taxon>
        <taxon>Embryophyta</taxon>
        <taxon>Tracheophyta</taxon>
        <taxon>Spermatophyta</taxon>
        <taxon>Magnoliopsida</taxon>
        <taxon>Liliopsida</taxon>
        <taxon>Poales</taxon>
        <taxon>Poaceae</taxon>
        <taxon>PACMAD clade</taxon>
        <taxon>Arundinoideae</taxon>
        <taxon>Arundineae</taxon>
        <taxon>Arundo</taxon>
    </lineage>
</organism>